<dbReference type="Proteomes" id="UP000037035">
    <property type="component" value="Unassembled WGS sequence"/>
</dbReference>
<dbReference type="AlphaFoldDB" id="A0A0L6ULB7"/>
<proteinExistence type="predicted"/>
<name>A0A0L6ULB7_9BASI</name>
<reference evidence="1 2" key="1">
    <citation type="submission" date="2015-08" db="EMBL/GenBank/DDBJ databases">
        <title>Next Generation Sequencing and Analysis of the Genome of Puccinia sorghi L Schw, the Causal Agent of Maize Common Rust.</title>
        <authorList>
            <person name="Rochi L."/>
            <person name="Burguener G."/>
            <person name="Darino M."/>
            <person name="Turjanski A."/>
            <person name="Kreff E."/>
            <person name="Dieguez M.J."/>
            <person name="Sacco F."/>
        </authorList>
    </citation>
    <scope>NUCLEOTIDE SEQUENCE [LARGE SCALE GENOMIC DNA]</scope>
    <source>
        <strain evidence="1 2">RO10H11247</strain>
    </source>
</reference>
<protein>
    <submittedName>
        <fullName evidence="1">Uncharacterized protein</fullName>
    </submittedName>
</protein>
<evidence type="ECO:0000313" key="1">
    <source>
        <dbReference type="EMBL" id="KNZ49323.1"/>
    </source>
</evidence>
<dbReference type="EMBL" id="LAVV01010263">
    <property type="protein sequence ID" value="KNZ49323.1"/>
    <property type="molecule type" value="Genomic_DNA"/>
</dbReference>
<evidence type="ECO:0000313" key="2">
    <source>
        <dbReference type="Proteomes" id="UP000037035"/>
    </source>
</evidence>
<dbReference type="VEuPathDB" id="FungiDB:VP01_5089g1"/>
<accession>A0A0L6ULB7</accession>
<sequence>MSFLTIRLSTSARICGLWVILRNCYFFSKMFGIFFDYMAPCSSLKRAGLLPSPVENWYNPLFIDNTHQQGELNIYADVDTKDFFHPTLLSVCAFVDGLAIFGDKFMKENAKWALAVWNYSKGSRAWRGNRQLHY</sequence>
<gene>
    <name evidence="1" type="ORF">VP01_5089g1</name>
</gene>
<comment type="caution">
    <text evidence="1">The sequence shown here is derived from an EMBL/GenBank/DDBJ whole genome shotgun (WGS) entry which is preliminary data.</text>
</comment>
<organism evidence="1 2">
    <name type="scientific">Puccinia sorghi</name>
    <dbReference type="NCBI Taxonomy" id="27349"/>
    <lineage>
        <taxon>Eukaryota</taxon>
        <taxon>Fungi</taxon>
        <taxon>Dikarya</taxon>
        <taxon>Basidiomycota</taxon>
        <taxon>Pucciniomycotina</taxon>
        <taxon>Pucciniomycetes</taxon>
        <taxon>Pucciniales</taxon>
        <taxon>Pucciniaceae</taxon>
        <taxon>Puccinia</taxon>
    </lineage>
</organism>
<keyword evidence="2" id="KW-1185">Reference proteome</keyword>